<evidence type="ECO:0000259" key="3">
    <source>
        <dbReference type="Pfam" id="PF07584"/>
    </source>
</evidence>
<dbReference type="AlphaFoldDB" id="A0A1U7PJC5"/>
<evidence type="ECO:0000313" key="6">
    <source>
        <dbReference type="Proteomes" id="UP000187550"/>
    </source>
</evidence>
<dbReference type="PANTHER" id="PTHR37464:SF1">
    <property type="entry name" value="BLL2463 PROTEIN"/>
    <property type="match status" value="1"/>
</dbReference>
<feature type="transmembrane region" description="Helical" evidence="2">
    <location>
        <begin position="6"/>
        <end position="24"/>
    </location>
</feature>
<dbReference type="RefSeq" id="WP_076756653.1">
    <property type="nucleotide sequence ID" value="NZ_FTPL01000001.1"/>
</dbReference>
<dbReference type="InterPro" id="IPR036465">
    <property type="entry name" value="vWFA_dom_sf"/>
</dbReference>
<dbReference type="InterPro" id="IPR024163">
    <property type="entry name" value="Aerotolerance_reg_N"/>
</dbReference>
<dbReference type="SUPFAM" id="SSF53300">
    <property type="entry name" value="vWA-like"/>
    <property type="match status" value="1"/>
</dbReference>
<evidence type="ECO:0000313" key="5">
    <source>
        <dbReference type="EMBL" id="SIT68338.1"/>
    </source>
</evidence>
<dbReference type="EMBL" id="FTPL01000001">
    <property type="protein sequence ID" value="SIT68338.1"/>
    <property type="molecule type" value="Genomic_DNA"/>
</dbReference>
<dbReference type="Pfam" id="PF13519">
    <property type="entry name" value="VWA_2"/>
    <property type="match status" value="1"/>
</dbReference>
<feature type="region of interest" description="Disordered" evidence="1">
    <location>
        <begin position="526"/>
        <end position="556"/>
    </location>
</feature>
<sequence length="587" mass="63627">MGFGSPGMIWTAVIPAAVLLYYFLSKRYEERTVPSTMLWEESFRHTEATPMLRHLRRNALFYLQMAALLLLVFLLLGPRFPKASEQTGEVLLIIDSSASMMSEDRGEPVFEHHRKAMEELVRESGDSRFTVILAGESPEILLRRAEDKKEVLEVVGNLKISYAPEHMESTLAFAVSATEGEPANVHVFTDGLDRGGLPSAPGISWHVHAASQEPANVSVDAFGVARTSAIVRLSNESDDEKQVVLHLRDEKGERAGKPVNRTIGAGSTENIRIDGLPDAAAFSLLLETDDGYKPDNEAFTASGGRPLPVYADARLHELLLKGLRASGFEIFAFSPDEAGSIPEEAVVFTPDEKLFLQRGDRTVLFGRESGEPADVQLTVSSASDPLFSFASPEGVYVSGLYPPFDGFTTAAEAGGRPFVQRSADGGIAVLADPGMTDWALRPSFPLFLWSAVNRYSAETGGLGSFLPGEGRPVPAPEEGDVWEVFTAAGEYVKETGTGSGFQAPEKPGLYVLRSGDEERYMAVVLPDSEKHPASGPSFSLGSTGEEKEDGGRGAEREKASAALPFILLVLGLIVAEWEVQRRRGLSY</sequence>
<dbReference type="OrthoDB" id="9780136at2"/>
<dbReference type="PANTHER" id="PTHR37464">
    <property type="entry name" value="BLL2463 PROTEIN"/>
    <property type="match status" value="1"/>
</dbReference>
<dbReference type="Gene3D" id="3.40.50.410">
    <property type="entry name" value="von Willebrand factor, type A domain"/>
    <property type="match status" value="1"/>
</dbReference>
<protein>
    <submittedName>
        <fullName evidence="5">von Willebrand factor type A domain-containing protein</fullName>
    </submittedName>
</protein>
<dbReference type="STRING" id="550447.SAMN05428946_0354"/>
<feature type="domain" description="VWFA" evidence="4">
    <location>
        <begin position="90"/>
        <end position="191"/>
    </location>
</feature>
<keyword evidence="2" id="KW-1133">Transmembrane helix</keyword>
<keyword evidence="2" id="KW-0472">Membrane</keyword>
<dbReference type="Pfam" id="PF07584">
    <property type="entry name" value="BatA"/>
    <property type="match status" value="1"/>
</dbReference>
<proteinExistence type="predicted"/>
<evidence type="ECO:0000256" key="1">
    <source>
        <dbReference type="SAM" id="MobiDB-lite"/>
    </source>
</evidence>
<evidence type="ECO:0000256" key="2">
    <source>
        <dbReference type="SAM" id="Phobius"/>
    </source>
</evidence>
<evidence type="ECO:0000259" key="4">
    <source>
        <dbReference type="Pfam" id="PF13519"/>
    </source>
</evidence>
<accession>A0A1U7PJC5</accession>
<name>A0A1U7PJC5_9BACI</name>
<dbReference type="Proteomes" id="UP000187550">
    <property type="component" value="Unassembled WGS sequence"/>
</dbReference>
<feature type="domain" description="Aerotolerance regulator N-terminal" evidence="3">
    <location>
        <begin position="1"/>
        <end position="78"/>
    </location>
</feature>
<organism evidence="5 6">
    <name type="scientific">Edaphobacillus lindanitolerans</name>
    <dbReference type="NCBI Taxonomy" id="550447"/>
    <lineage>
        <taxon>Bacteria</taxon>
        <taxon>Bacillati</taxon>
        <taxon>Bacillota</taxon>
        <taxon>Bacilli</taxon>
        <taxon>Bacillales</taxon>
        <taxon>Bacillaceae</taxon>
        <taxon>Edaphobacillus</taxon>
    </lineage>
</organism>
<feature type="transmembrane region" description="Helical" evidence="2">
    <location>
        <begin position="59"/>
        <end position="77"/>
    </location>
</feature>
<keyword evidence="2" id="KW-0812">Transmembrane</keyword>
<reference evidence="6" key="1">
    <citation type="submission" date="2017-01" db="EMBL/GenBank/DDBJ databases">
        <authorList>
            <person name="Varghese N."/>
            <person name="Submissions S."/>
        </authorList>
    </citation>
    <scope>NUCLEOTIDE SEQUENCE [LARGE SCALE GENOMIC DNA]</scope>
    <source>
        <strain evidence="6">MNA4</strain>
    </source>
</reference>
<gene>
    <name evidence="5" type="ORF">SAMN05428946_0354</name>
</gene>
<dbReference type="InterPro" id="IPR002035">
    <property type="entry name" value="VWF_A"/>
</dbReference>
<keyword evidence="6" id="KW-1185">Reference proteome</keyword>